<dbReference type="RefSeq" id="WP_007417858.1">
    <property type="nucleotide sequence ID" value="NZ_ABOX02000050.1"/>
</dbReference>
<keyword evidence="3" id="KW-1185">Reference proteome</keyword>
<keyword evidence="1" id="KW-1133">Transmembrane helix</keyword>
<name>B9XPX2_PEDPL</name>
<protein>
    <submittedName>
        <fullName evidence="2">Uncharacterized protein</fullName>
    </submittedName>
</protein>
<dbReference type="AlphaFoldDB" id="B9XPX2"/>
<comment type="caution">
    <text evidence="2">The sequence shown here is derived from an EMBL/GenBank/DDBJ whole genome shotgun (WGS) entry which is preliminary data.</text>
</comment>
<dbReference type="STRING" id="320771.Cflav_PD1308"/>
<gene>
    <name evidence="2" type="ORF">Cflav_PD1308</name>
</gene>
<dbReference type="Proteomes" id="UP000003688">
    <property type="component" value="Unassembled WGS sequence"/>
</dbReference>
<evidence type="ECO:0000313" key="3">
    <source>
        <dbReference type="Proteomes" id="UP000003688"/>
    </source>
</evidence>
<reference evidence="2 3" key="1">
    <citation type="journal article" date="2011" name="J. Bacteriol.">
        <title>Genome sequence of 'Pedosphaera parvula' Ellin514, an aerobic Verrucomicrobial isolate from pasture soil.</title>
        <authorList>
            <person name="Kant R."/>
            <person name="van Passel M.W."/>
            <person name="Sangwan P."/>
            <person name="Palva A."/>
            <person name="Lucas S."/>
            <person name="Copeland A."/>
            <person name="Lapidus A."/>
            <person name="Glavina Del Rio T."/>
            <person name="Dalin E."/>
            <person name="Tice H."/>
            <person name="Bruce D."/>
            <person name="Goodwin L."/>
            <person name="Pitluck S."/>
            <person name="Chertkov O."/>
            <person name="Larimer F.W."/>
            <person name="Land M.L."/>
            <person name="Hauser L."/>
            <person name="Brettin T.S."/>
            <person name="Detter J.C."/>
            <person name="Han S."/>
            <person name="de Vos W.M."/>
            <person name="Janssen P.H."/>
            <person name="Smidt H."/>
        </authorList>
    </citation>
    <scope>NUCLEOTIDE SEQUENCE [LARGE SCALE GENOMIC DNA]</scope>
    <source>
        <strain evidence="2 3">Ellin514</strain>
    </source>
</reference>
<sequence length="137" mass="15546">MNPTVWLAGMVMLVADVTAISWVAISVALSIKNPNRITGTTVVRMLVAPWILYIAILIIIGMMIKVFGWSYEPKWPFFVGLWFGLGMVTDLIYGLMAWRKVKRNFRELALQRFTPKQSLLGRLLRRRGENVPPVIAG</sequence>
<feature type="transmembrane region" description="Helical" evidence="1">
    <location>
        <begin position="50"/>
        <end position="71"/>
    </location>
</feature>
<proteinExistence type="predicted"/>
<keyword evidence="1" id="KW-0812">Transmembrane</keyword>
<feature type="transmembrane region" description="Helical" evidence="1">
    <location>
        <begin position="77"/>
        <end position="98"/>
    </location>
</feature>
<feature type="transmembrane region" description="Helical" evidence="1">
    <location>
        <begin position="6"/>
        <end position="29"/>
    </location>
</feature>
<accession>B9XPX2</accession>
<keyword evidence="1" id="KW-0472">Membrane</keyword>
<organism evidence="2 3">
    <name type="scientific">Pedosphaera parvula (strain Ellin514)</name>
    <dbReference type="NCBI Taxonomy" id="320771"/>
    <lineage>
        <taxon>Bacteria</taxon>
        <taxon>Pseudomonadati</taxon>
        <taxon>Verrucomicrobiota</taxon>
        <taxon>Pedosphaerae</taxon>
        <taxon>Pedosphaerales</taxon>
        <taxon>Pedosphaeraceae</taxon>
        <taxon>Pedosphaera</taxon>
    </lineage>
</organism>
<evidence type="ECO:0000313" key="2">
    <source>
        <dbReference type="EMBL" id="EEF58069.1"/>
    </source>
</evidence>
<evidence type="ECO:0000256" key="1">
    <source>
        <dbReference type="SAM" id="Phobius"/>
    </source>
</evidence>
<dbReference type="EMBL" id="ABOX02000050">
    <property type="protein sequence ID" value="EEF58069.1"/>
    <property type="molecule type" value="Genomic_DNA"/>
</dbReference>